<reference evidence="1" key="2">
    <citation type="journal article" date="2015" name="Fish Shellfish Immunol.">
        <title>Early steps in the European eel (Anguilla anguilla)-Vibrio vulnificus interaction in the gills: Role of the RtxA13 toxin.</title>
        <authorList>
            <person name="Callol A."/>
            <person name="Pajuelo D."/>
            <person name="Ebbesson L."/>
            <person name="Teles M."/>
            <person name="MacKenzie S."/>
            <person name="Amaro C."/>
        </authorList>
    </citation>
    <scope>NUCLEOTIDE SEQUENCE</scope>
</reference>
<dbReference type="AlphaFoldDB" id="A0A0E9P7Y7"/>
<sequence length="22" mass="2491">MFIFAVFIFVLVCSCPTALLKK</sequence>
<evidence type="ECO:0000313" key="1">
    <source>
        <dbReference type="EMBL" id="JAG99972.1"/>
    </source>
</evidence>
<protein>
    <submittedName>
        <fullName evidence="1">Uncharacterized protein</fullName>
    </submittedName>
</protein>
<proteinExistence type="predicted"/>
<reference evidence="1" key="1">
    <citation type="submission" date="2014-11" db="EMBL/GenBank/DDBJ databases">
        <authorList>
            <person name="Amaro Gonzalez C."/>
        </authorList>
    </citation>
    <scope>NUCLEOTIDE SEQUENCE</scope>
</reference>
<dbReference type="EMBL" id="GBXM01108604">
    <property type="protein sequence ID" value="JAG99972.1"/>
    <property type="molecule type" value="Transcribed_RNA"/>
</dbReference>
<accession>A0A0E9P7Y7</accession>
<name>A0A0E9P7Y7_ANGAN</name>
<organism evidence="1">
    <name type="scientific">Anguilla anguilla</name>
    <name type="common">European freshwater eel</name>
    <name type="synonym">Muraena anguilla</name>
    <dbReference type="NCBI Taxonomy" id="7936"/>
    <lineage>
        <taxon>Eukaryota</taxon>
        <taxon>Metazoa</taxon>
        <taxon>Chordata</taxon>
        <taxon>Craniata</taxon>
        <taxon>Vertebrata</taxon>
        <taxon>Euteleostomi</taxon>
        <taxon>Actinopterygii</taxon>
        <taxon>Neopterygii</taxon>
        <taxon>Teleostei</taxon>
        <taxon>Anguilliformes</taxon>
        <taxon>Anguillidae</taxon>
        <taxon>Anguilla</taxon>
    </lineage>
</organism>